<dbReference type="Proteomes" id="UP001281147">
    <property type="component" value="Unassembled WGS sequence"/>
</dbReference>
<organism evidence="1 2">
    <name type="scientific">Vermiconidia calcicola</name>
    <dbReference type="NCBI Taxonomy" id="1690605"/>
    <lineage>
        <taxon>Eukaryota</taxon>
        <taxon>Fungi</taxon>
        <taxon>Dikarya</taxon>
        <taxon>Ascomycota</taxon>
        <taxon>Pezizomycotina</taxon>
        <taxon>Dothideomycetes</taxon>
        <taxon>Dothideomycetidae</taxon>
        <taxon>Mycosphaerellales</taxon>
        <taxon>Extremaceae</taxon>
        <taxon>Vermiconidia</taxon>
    </lineage>
</organism>
<evidence type="ECO:0000313" key="2">
    <source>
        <dbReference type="Proteomes" id="UP001281147"/>
    </source>
</evidence>
<comment type="caution">
    <text evidence="1">The sequence shown here is derived from an EMBL/GenBank/DDBJ whole genome shotgun (WGS) entry which is preliminary data.</text>
</comment>
<evidence type="ECO:0000313" key="1">
    <source>
        <dbReference type="EMBL" id="KAK3708307.1"/>
    </source>
</evidence>
<protein>
    <submittedName>
        <fullName evidence="1">Uncharacterized protein</fullName>
    </submittedName>
</protein>
<sequence length="269" mass="30082">MTSSRNDKLRSLSHRTNVFLLHTSRLLSTSTGIDNTLSTLIFTSTLLHSQLTRLLSARYEKLALALASQASKSMLPGETVIASIEPPVSRLSKTCAGLKALAETSAERAHEIYNTPPRDPAIKLLLWAQVGAGATFQVIENIAYLASKGILPGRRCEESWPRWMALSNRFWMAQVVLEGLRLLRVRQLNWNEEFGAQSEDNDDKAVKVQSEALKKRWKTDFYANAAWLPLTLHWSFEDESRSPVTETWQGVCGLVASVLGLKDAWRESA</sequence>
<proteinExistence type="predicted"/>
<keyword evidence="2" id="KW-1185">Reference proteome</keyword>
<name>A0ACC3N2C4_9PEZI</name>
<reference evidence="1" key="1">
    <citation type="submission" date="2023-07" db="EMBL/GenBank/DDBJ databases">
        <title>Black Yeasts Isolated from many extreme environments.</title>
        <authorList>
            <person name="Coleine C."/>
            <person name="Stajich J.E."/>
            <person name="Selbmann L."/>
        </authorList>
    </citation>
    <scope>NUCLEOTIDE SEQUENCE</scope>
    <source>
        <strain evidence="1">CCFEE 5714</strain>
    </source>
</reference>
<gene>
    <name evidence="1" type="ORF">LTR37_011572</name>
</gene>
<accession>A0ACC3N2C4</accession>
<dbReference type="EMBL" id="JAUTXU010000102">
    <property type="protein sequence ID" value="KAK3708307.1"/>
    <property type="molecule type" value="Genomic_DNA"/>
</dbReference>